<dbReference type="Pfam" id="PF01425">
    <property type="entry name" value="Amidase"/>
    <property type="match status" value="1"/>
</dbReference>
<evidence type="ECO:0000259" key="2">
    <source>
        <dbReference type="Pfam" id="PF21986"/>
    </source>
</evidence>
<dbReference type="NCBIfam" id="TIGR02713">
    <property type="entry name" value="allophanate_hyd"/>
    <property type="match status" value="1"/>
</dbReference>
<accession>S0FLN7</accession>
<dbReference type="Gene3D" id="3.10.490.10">
    <property type="entry name" value="Gamma-glutamyl cyclotransferase-like"/>
    <property type="match status" value="1"/>
</dbReference>
<organism evidence="3 4">
    <name type="scientific">Ruminiclostridium cellobioparum subsp. termitidis CT1112</name>
    <dbReference type="NCBI Taxonomy" id="1195236"/>
    <lineage>
        <taxon>Bacteria</taxon>
        <taxon>Bacillati</taxon>
        <taxon>Bacillota</taxon>
        <taxon>Clostridia</taxon>
        <taxon>Eubacteriales</taxon>
        <taxon>Oscillospiraceae</taxon>
        <taxon>Ruminiclostridium</taxon>
    </lineage>
</organism>
<dbReference type="Proteomes" id="UP000014155">
    <property type="component" value="Unassembled WGS sequence"/>
</dbReference>
<name>S0FLN7_RUMCE</name>
<proteinExistence type="predicted"/>
<dbReference type="InterPro" id="IPR000120">
    <property type="entry name" value="Amidase"/>
</dbReference>
<dbReference type="GO" id="GO:0004039">
    <property type="term" value="F:allophanate hydrolase activity"/>
    <property type="evidence" value="ECO:0007669"/>
    <property type="project" value="UniProtKB-EC"/>
</dbReference>
<dbReference type="PANTHER" id="PTHR11895">
    <property type="entry name" value="TRANSAMIDASE"/>
    <property type="match status" value="1"/>
</dbReference>
<dbReference type="STRING" id="1195236.CTER_4951"/>
<comment type="caution">
    <text evidence="3">The sequence shown here is derived from an EMBL/GenBank/DDBJ whole genome shotgun (WGS) entry which is preliminary data.</text>
</comment>
<dbReference type="Gene3D" id="1.20.58.1700">
    <property type="match status" value="1"/>
</dbReference>
<feature type="domain" description="Amidase" evidence="1">
    <location>
        <begin position="51"/>
        <end position="431"/>
    </location>
</feature>
<dbReference type="EC" id="3.5.1.54" evidence="3"/>
<gene>
    <name evidence="3" type="ORF">CTER_4951</name>
</gene>
<dbReference type="EMBL" id="AORV01000066">
    <property type="protein sequence ID" value="EMS69378.1"/>
    <property type="molecule type" value="Genomic_DNA"/>
</dbReference>
<reference evidence="3 4" key="1">
    <citation type="journal article" date="2013" name="Genome Announc.">
        <title>Draft Genome Sequence of the Cellulolytic, Mesophilic, Anaerobic Bacterium Clostridium termitidis Strain CT1112 (DSM 5398).</title>
        <authorList>
            <person name="Lal S."/>
            <person name="Ramachandran U."/>
            <person name="Zhang X."/>
            <person name="Munir R."/>
            <person name="Sparling R."/>
            <person name="Levin D.B."/>
        </authorList>
    </citation>
    <scope>NUCLEOTIDE SEQUENCE [LARGE SCALE GENOMIC DNA]</scope>
    <source>
        <strain evidence="3 4">CT1112</strain>
    </source>
</reference>
<protein>
    <submittedName>
        <fullName evidence="3">Allophanate hydrolase</fullName>
        <ecNumber evidence="3">3.5.1.54</ecNumber>
    </submittedName>
</protein>
<dbReference type="SUPFAM" id="SSF75304">
    <property type="entry name" value="Amidase signature (AS) enzymes"/>
    <property type="match status" value="1"/>
</dbReference>
<dbReference type="NCBIfam" id="NF006043">
    <property type="entry name" value="PRK08186.1"/>
    <property type="match status" value="1"/>
</dbReference>
<dbReference type="AlphaFoldDB" id="S0FLN7"/>
<sequence>MQKKDISKKLTISYLKDGYKRGIFSPVDVCSEIIKRVENTVEMNIWIKKPSMDEIKPYLDKLKKMDKNLVPLWGIPFAIKDNIDLEGIPTTAGCEEYKYTPGESSDVVRLLLEAGAIPLGKTNLDQFATGLVGTRSLFGETHNSLKGELISGGSSSGSAVSVAMGLAAFSLGTDTAGSGRVPAALNNLVGLKSSMGAWSTRGVVPACASLDCVTVFTHNLEDAIAVDRVVRVFDSENPWSRPSKPIYKTIPEKICIPAGDLEFFGPYEKGYRKKWRTVIDKIKLLNIPVEFIDYSLFSEAASILYDGPWIAERWASLGSFIEKNKGEGMVKVTEAILKSGAKNDLRADSVFKAMHRLGQIKVMVKKLLHNAVLVLPTVGGTYTREQVNRDPIKTNSNLGLYTNHCNLLGLTALDFQAGWVEEGVPFGVTSFALDNCEGFNFGIASLYQLNDSEEEITNIAVCGLHMRGFQLEPQLTTLNAHFVKEAKTAPVYKLLKLPTTPSKPGLVKVPSNGGSIDVELWSIPTKNLGYFLNCIKAPLGLGLVQLEDGQEVIGFICEGYMEKLSEDITKYAGWRNAAAIN</sequence>
<dbReference type="Pfam" id="PF21986">
    <property type="entry name" value="AH_C"/>
    <property type="match status" value="1"/>
</dbReference>
<dbReference type="InterPro" id="IPR023631">
    <property type="entry name" value="Amidase_dom"/>
</dbReference>
<dbReference type="eggNOG" id="COG0154">
    <property type="taxonomic scope" value="Bacteria"/>
</dbReference>
<evidence type="ECO:0000259" key="1">
    <source>
        <dbReference type="Pfam" id="PF01425"/>
    </source>
</evidence>
<dbReference type="PATRIC" id="fig|1195236.3.peg.5144"/>
<feature type="domain" description="Allophanate hydrolase C-terminal" evidence="2">
    <location>
        <begin position="458"/>
        <end position="577"/>
    </location>
</feature>
<dbReference type="Gene3D" id="3.90.1300.10">
    <property type="entry name" value="Amidase signature (AS) domain"/>
    <property type="match status" value="1"/>
</dbReference>
<keyword evidence="4" id="KW-1185">Reference proteome</keyword>
<keyword evidence="3" id="KW-0378">Hydrolase</keyword>
<dbReference type="PANTHER" id="PTHR11895:SF169">
    <property type="entry name" value="GLUTAMYL-TRNA(GLN) AMIDOTRANSFERASE"/>
    <property type="match status" value="1"/>
</dbReference>
<evidence type="ECO:0000313" key="4">
    <source>
        <dbReference type="Proteomes" id="UP000014155"/>
    </source>
</evidence>
<dbReference type="RefSeq" id="WP_004630388.1">
    <property type="nucleotide sequence ID" value="NZ_AORV01000066.1"/>
</dbReference>
<dbReference type="InterPro" id="IPR014085">
    <property type="entry name" value="Allophanate_hydrolase"/>
</dbReference>
<dbReference type="InterPro" id="IPR036928">
    <property type="entry name" value="AS_sf"/>
</dbReference>
<dbReference type="InterPro" id="IPR053844">
    <property type="entry name" value="AH_C"/>
</dbReference>
<evidence type="ECO:0000313" key="3">
    <source>
        <dbReference type="EMBL" id="EMS69378.1"/>
    </source>
</evidence>